<dbReference type="Proteomes" id="UP000095282">
    <property type="component" value="Unplaced"/>
</dbReference>
<dbReference type="eggNOG" id="ENOG502TIQ3">
    <property type="taxonomic scope" value="Eukaryota"/>
</dbReference>
<name>A0A1I7U0M2_9PELO</name>
<protein>
    <submittedName>
        <fullName evidence="3">Uncharacterized protein</fullName>
    </submittedName>
</protein>
<keyword evidence="1" id="KW-0732">Signal</keyword>
<dbReference type="WBParaSite" id="Csp11.Scaffold629.g13663.t1">
    <property type="protein sequence ID" value="Csp11.Scaffold629.g13663.t1"/>
    <property type="gene ID" value="Csp11.Scaffold629.g13663"/>
</dbReference>
<keyword evidence="2" id="KW-1185">Reference proteome</keyword>
<feature type="signal peptide" evidence="1">
    <location>
        <begin position="1"/>
        <end position="23"/>
    </location>
</feature>
<accession>A0A1I7U0M2</accession>
<sequence>MFSVRSILAIFCVLMLALTTINAAPNRVLMRFGKRGGNSEGHLGYRYVPAVAPAIAEYIDVDDVLGGQDRF</sequence>
<dbReference type="AlphaFoldDB" id="A0A1I7U0M2"/>
<reference evidence="3" key="1">
    <citation type="submission" date="2016-11" db="UniProtKB">
        <authorList>
            <consortium name="WormBaseParasite"/>
        </authorList>
    </citation>
    <scope>IDENTIFICATION</scope>
</reference>
<evidence type="ECO:0000313" key="3">
    <source>
        <dbReference type="WBParaSite" id="Csp11.Scaffold629.g13663.t1"/>
    </source>
</evidence>
<feature type="chain" id="PRO_5009308347" evidence="1">
    <location>
        <begin position="24"/>
        <end position="71"/>
    </location>
</feature>
<evidence type="ECO:0000313" key="2">
    <source>
        <dbReference type="Proteomes" id="UP000095282"/>
    </source>
</evidence>
<proteinExistence type="predicted"/>
<evidence type="ECO:0000256" key="1">
    <source>
        <dbReference type="SAM" id="SignalP"/>
    </source>
</evidence>
<organism evidence="2 3">
    <name type="scientific">Caenorhabditis tropicalis</name>
    <dbReference type="NCBI Taxonomy" id="1561998"/>
    <lineage>
        <taxon>Eukaryota</taxon>
        <taxon>Metazoa</taxon>
        <taxon>Ecdysozoa</taxon>
        <taxon>Nematoda</taxon>
        <taxon>Chromadorea</taxon>
        <taxon>Rhabditida</taxon>
        <taxon>Rhabditina</taxon>
        <taxon>Rhabditomorpha</taxon>
        <taxon>Rhabditoidea</taxon>
        <taxon>Rhabditidae</taxon>
        <taxon>Peloderinae</taxon>
        <taxon>Caenorhabditis</taxon>
    </lineage>
</organism>
<dbReference type="STRING" id="1561998.A0A1I7U0M2"/>